<reference evidence="2 3" key="2">
    <citation type="submission" date="2018-11" db="EMBL/GenBank/DDBJ databases">
        <authorList>
            <consortium name="Pathogen Informatics"/>
        </authorList>
    </citation>
    <scope>NUCLEOTIDE SEQUENCE [LARGE SCALE GENOMIC DNA]</scope>
    <source>
        <strain evidence="2 3">MHpl1</strain>
    </source>
</reference>
<keyword evidence="3" id="KW-1185">Reference proteome</keyword>
<sequence length="172" mass="20096">MLTAIHSLCLLVWLRRRTAPKVSSGPRSQAATLFYRSQLHCDDGKKGPKGCCELFGPNVDFLVHFLDRIHPLKWLFRDFSPVFREWLQNSSSCQFGYLSSQIDLIYEVDLNNFKKTTDVSTVLGKTLFGRYKRSLSDPFEPIGNFREYSFIFRVLFDFFCICLHICLHNFHI</sequence>
<evidence type="ECO:0000256" key="1">
    <source>
        <dbReference type="SAM" id="SignalP"/>
    </source>
</evidence>
<keyword evidence="1" id="KW-0732">Signal</keyword>
<evidence type="ECO:0000313" key="4">
    <source>
        <dbReference type="WBParaSite" id="HPLM_0000510101-mRNA-1"/>
    </source>
</evidence>
<name>A0A0N4W582_HAEPC</name>
<protein>
    <submittedName>
        <fullName evidence="4">Secreted protein</fullName>
    </submittedName>
</protein>
<gene>
    <name evidence="2" type="ORF">HPLM_LOCUS5093</name>
</gene>
<proteinExistence type="predicted"/>
<organism evidence="4">
    <name type="scientific">Haemonchus placei</name>
    <name type="common">Barber's pole worm</name>
    <dbReference type="NCBI Taxonomy" id="6290"/>
    <lineage>
        <taxon>Eukaryota</taxon>
        <taxon>Metazoa</taxon>
        <taxon>Ecdysozoa</taxon>
        <taxon>Nematoda</taxon>
        <taxon>Chromadorea</taxon>
        <taxon>Rhabditida</taxon>
        <taxon>Rhabditina</taxon>
        <taxon>Rhabditomorpha</taxon>
        <taxon>Strongyloidea</taxon>
        <taxon>Trichostrongylidae</taxon>
        <taxon>Haemonchus</taxon>
    </lineage>
</organism>
<feature type="signal peptide" evidence="1">
    <location>
        <begin position="1"/>
        <end position="20"/>
    </location>
</feature>
<feature type="chain" id="PRO_5043123422" evidence="1">
    <location>
        <begin position="21"/>
        <end position="172"/>
    </location>
</feature>
<reference evidence="4" key="1">
    <citation type="submission" date="2017-02" db="UniProtKB">
        <authorList>
            <consortium name="WormBaseParasite"/>
        </authorList>
    </citation>
    <scope>IDENTIFICATION</scope>
</reference>
<evidence type="ECO:0000313" key="2">
    <source>
        <dbReference type="EMBL" id="VDO24881.1"/>
    </source>
</evidence>
<dbReference type="AlphaFoldDB" id="A0A0N4W582"/>
<dbReference type="Proteomes" id="UP000268014">
    <property type="component" value="Unassembled WGS sequence"/>
</dbReference>
<dbReference type="WBParaSite" id="HPLM_0000510101-mRNA-1">
    <property type="protein sequence ID" value="HPLM_0000510101-mRNA-1"/>
    <property type="gene ID" value="HPLM_0000510101"/>
</dbReference>
<accession>A0A0N4W582</accession>
<evidence type="ECO:0000313" key="3">
    <source>
        <dbReference type="Proteomes" id="UP000268014"/>
    </source>
</evidence>
<dbReference type="EMBL" id="UZAF01016289">
    <property type="protein sequence ID" value="VDO24881.1"/>
    <property type="molecule type" value="Genomic_DNA"/>
</dbReference>